<dbReference type="Proteomes" id="UP000440578">
    <property type="component" value="Unassembled WGS sequence"/>
</dbReference>
<accession>A0A6A4VXA1</accession>
<comment type="caution">
    <text evidence="2">The sequence shown here is derived from an EMBL/GenBank/DDBJ whole genome shotgun (WGS) entry which is preliminary data.</text>
</comment>
<keyword evidence="3" id="KW-1185">Reference proteome</keyword>
<feature type="region of interest" description="Disordered" evidence="1">
    <location>
        <begin position="153"/>
        <end position="194"/>
    </location>
</feature>
<dbReference type="AlphaFoldDB" id="A0A6A4VXA1"/>
<sequence length="194" mass="18284">MLVDVGTTAGAGMLVDVGTTAGAGMLVDVGTLASAETLVDAGALAKPAGAGTAARARGAETMAGAGRPLGAGALAEVTGAAAMAGVWALREPEAAQVTSGSEVALVTAKESAAPGAKSFATAAEPGAECVVTAAAPGGEPVGTAVALDATTQHSEAARSGNGRQPATEGERSESVRKCGLGATEGLRSGSAAGL</sequence>
<proteinExistence type="predicted"/>
<dbReference type="EMBL" id="VIIS01001437">
    <property type="protein sequence ID" value="KAF0298313.1"/>
    <property type="molecule type" value="Genomic_DNA"/>
</dbReference>
<evidence type="ECO:0000313" key="2">
    <source>
        <dbReference type="EMBL" id="KAF0298313.1"/>
    </source>
</evidence>
<gene>
    <name evidence="2" type="ORF">FJT64_004325</name>
</gene>
<evidence type="ECO:0000256" key="1">
    <source>
        <dbReference type="SAM" id="MobiDB-lite"/>
    </source>
</evidence>
<organism evidence="2 3">
    <name type="scientific">Amphibalanus amphitrite</name>
    <name type="common">Striped barnacle</name>
    <name type="synonym">Balanus amphitrite</name>
    <dbReference type="NCBI Taxonomy" id="1232801"/>
    <lineage>
        <taxon>Eukaryota</taxon>
        <taxon>Metazoa</taxon>
        <taxon>Ecdysozoa</taxon>
        <taxon>Arthropoda</taxon>
        <taxon>Crustacea</taxon>
        <taxon>Multicrustacea</taxon>
        <taxon>Cirripedia</taxon>
        <taxon>Thoracica</taxon>
        <taxon>Thoracicalcarea</taxon>
        <taxon>Balanomorpha</taxon>
        <taxon>Balanoidea</taxon>
        <taxon>Balanidae</taxon>
        <taxon>Amphibalaninae</taxon>
        <taxon>Amphibalanus</taxon>
    </lineage>
</organism>
<name>A0A6A4VXA1_AMPAM</name>
<evidence type="ECO:0000313" key="3">
    <source>
        <dbReference type="Proteomes" id="UP000440578"/>
    </source>
</evidence>
<reference evidence="2 3" key="1">
    <citation type="submission" date="2019-07" db="EMBL/GenBank/DDBJ databases">
        <title>Draft genome assembly of a fouling barnacle, Amphibalanus amphitrite (Darwin, 1854): The first reference genome for Thecostraca.</title>
        <authorList>
            <person name="Kim W."/>
        </authorList>
    </citation>
    <scope>NUCLEOTIDE SEQUENCE [LARGE SCALE GENOMIC DNA]</scope>
    <source>
        <strain evidence="2">SNU_AA5</strain>
        <tissue evidence="2">Soma without cirri and trophi</tissue>
    </source>
</reference>
<protein>
    <submittedName>
        <fullName evidence="2">Uncharacterized protein</fullName>
    </submittedName>
</protein>